<dbReference type="EMBL" id="AP014680">
    <property type="protein sequence ID" value="BAP85497.1"/>
    <property type="molecule type" value="Genomic_DNA"/>
</dbReference>
<evidence type="ECO:0000313" key="2">
    <source>
        <dbReference type="Proteomes" id="UP000031620"/>
    </source>
</evidence>
<evidence type="ECO:0000313" key="1">
    <source>
        <dbReference type="EMBL" id="BAP85497.1"/>
    </source>
</evidence>
<dbReference type="STRING" id="1291742.LOOC260_109580"/>
<gene>
    <name evidence="1" type="ORF">LOOC260_109580</name>
</gene>
<protein>
    <submittedName>
        <fullName evidence="1">Uncharacterized protein</fullName>
    </submittedName>
</protein>
<sequence>MVLQNKLEAEWENKQELQTLIDRLDSLATSVNGLDSENVADEKDGIVDLLDDVVTDLWDYEPSITIG</sequence>
<reference evidence="1 2" key="1">
    <citation type="submission" date="2014-11" db="EMBL/GenBank/DDBJ databases">
        <title>Complete genome sequence and analysis of Lactobacillus hokkaidonensis LOOC260T.</title>
        <authorList>
            <person name="Tanizawa Y."/>
            <person name="Tohno M."/>
            <person name="Kaminuma E."/>
            <person name="Nakamura Y."/>
            <person name="Arita M."/>
        </authorList>
    </citation>
    <scope>NUCLEOTIDE SEQUENCE [LARGE SCALE GENOMIC DNA]</scope>
    <source>
        <strain evidence="1 2">LOOC260</strain>
    </source>
</reference>
<accession>A0A0A1GT68</accession>
<dbReference type="HOGENOM" id="CLU_2807035_0_0_9"/>
<proteinExistence type="predicted"/>
<dbReference type="AlphaFoldDB" id="A0A0A1GT68"/>
<organism evidence="1 2">
    <name type="scientific">Paucilactobacillus hokkaidonensis JCM 18461</name>
    <dbReference type="NCBI Taxonomy" id="1291742"/>
    <lineage>
        <taxon>Bacteria</taxon>
        <taxon>Bacillati</taxon>
        <taxon>Bacillota</taxon>
        <taxon>Bacilli</taxon>
        <taxon>Lactobacillales</taxon>
        <taxon>Lactobacillaceae</taxon>
        <taxon>Paucilactobacillus</taxon>
    </lineage>
</organism>
<dbReference type="RefSeq" id="WP_041093398.1">
    <property type="nucleotide sequence ID" value="NZ_AP014680.1"/>
</dbReference>
<dbReference type="Proteomes" id="UP000031620">
    <property type="component" value="Chromosome"/>
</dbReference>
<dbReference type="KEGG" id="lho:LOOC260_109580"/>
<name>A0A0A1GT68_9LACO</name>